<dbReference type="AlphaFoldDB" id="A0ABD4WWF9"/>
<dbReference type="InterPro" id="IPR027393">
    <property type="entry name" value="Virus_scaffolding_prot_C"/>
</dbReference>
<gene>
    <name evidence="2" type="ORF">PVE99_19640</name>
</gene>
<evidence type="ECO:0000313" key="2">
    <source>
        <dbReference type="EMBL" id="MDD9784582.1"/>
    </source>
</evidence>
<dbReference type="RefSeq" id="WP_223272425.1">
    <property type="nucleotide sequence ID" value="NZ_CP189801.1"/>
</dbReference>
<evidence type="ECO:0000313" key="3">
    <source>
        <dbReference type="Proteomes" id="UP001213771"/>
    </source>
</evidence>
<dbReference type="Proteomes" id="UP001213771">
    <property type="component" value="Unassembled WGS sequence"/>
</dbReference>
<name>A0ABD4WWF9_PRIMG</name>
<comment type="caution">
    <text evidence="2">The sequence shown here is derived from an EMBL/GenBank/DDBJ whole genome shotgun (WGS) entry which is preliminary data.</text>
</comment>
<protein>
    <submittedName>
        <fullName evidence="2">IDEAL domain-containing protein</fullName>
    </submittedName>
</protein>
<dbReference type="Gene3D" id="4.10.810.10">
    <property type="entry name" value="Virus Scaffolding Protein, Chain A"/>
    <property type="match status" value="1"/>
</dbReference>
<accession>A0ABD4WWF9</accession>
<evidence type="ECO:0000259" key="1">
    <source>
        <dbReference type="Pfam" id="PF08858"/>
    </source>
</evidence>
<proteinExistence type="predicted"/>
<reference evidence="2 3" key="1">
    <citation type="submission" date="2023-02" db="EMBL/GenBank/DDBJ databases">
        <authorList>
            <person name="Olszewska D."/>
        </authorList>
    </citation>
    <scope>NUCLEOTIDE SEQUENCE [LARGE SCALE GENOMIC DNA]</scope>
    <source>
        <strain evidence="2 3">FDU301</strain>
    </source>
</reference>
<dbReference type="EMBL" id="JARAOX010000196">
    <property type="protein sequence ID" value="MDD9784582.1"/>
    <property type="molecule type" value="Genomic_DNA"/>
</dbReference>
<feature type="domain" description="IDEAL" evidence="1">
    <location>
        <begin position="3"/>
        <end position="33"/>
    </location>
</feature>
<sequence length="37" mass="4343">MVSDFKRSKILERIGYSLKSKDKEAFLRLTEELKSVP</sequence>
<organism evidence="2 3">
    <name type="scientific">Priestia megaterium</name>
    <name type="common">Bacillus megaterium</name>
    <dbReference type="NCBI Taxonomy" id="1404"/>
    <lineage>
        <taxon>Bacteria</taxon>
        <taxon>Bacillati</taxon>
        <taxon>Bacillota</taxon>
        <taxon>Bacilli</taxon>
        <taxon>Bacillales</taxon>
        <taxon>Bacillaceae</taxon>
        <taxon>Priestia</taxon>
    </lineage>
</organism>
<dbReference type="InterPro" id="IPR014957">
    <property type="entry name" value="IDEAL_dom"/>
</dbReference>
<dbReference type="Pfam" id="PF08858">
    <property type="entry name" value="IDEAL"/>
    <property type="match status" value="1"/>
</dbReference>